<sequence length="71" mass="7843">MAESVYKVIELIGTSKESWEKAATAAVNRAGKSLRDLRVAEIVQLDLQLDAKGKVEAYRAKLKVSFKFEGS</sequence>
<accession>A0A975NH18</accession>
<dbReference type="EMBL" id="CP076134">
    <property type="protein sequence ID" value="QWG14411.1"/>
    <property type="molecule type" value="Genomic_DNA"/>
</dbReference>
<dbReference type="SUPFAM" id="SSF89807">
    <property type="entry name" value="Dodecin-like"/>
    <property type="match status" value="1"/>
</dbReference>
<evidence type="ECO:0000313" key="2">
    <source>
        <dbReference type="Proteomes" id="UP000680839"/>
    </source>
</evidence>
<dbReference type="RefSeq" id="WP_215623033.1">
    <property type="nucleotide sequence ID" value="NZ_CP076134.1"/>
</dbReference>
<dbReference type="Gene3D" id="3.30.1660.10">
    <property type="entry name" value="Flavin-binding protein dodecin"/>
    <property type="match status" value="1"/>
</dbReference>
<proteinExistence type="predicted"/>
<evidence type="ECO:0000313" key="1">
    <source>
        <dbReference type="EMBL" id="QWG14411.1"/>
    </source>
</evidence>
<dbReference type="InterPro" id="IPR009923">
    <property type="entry name" value="Dodecin"/>
</dbReference>
<dbReference type="Pfam" id="PF07311">
    <property type="entry name" value="Dodecin"/>
    <property type="match status" value="1"/>
</dbReference>
<dbReference type="InterPro" id="IPR036694">
    <property type="entry name" value="Dodecin-like_sf"/>
</dbReference>
<protein>
    <submittedName>
        <fullName evidence="1">Dodecin family protein</fullName>
    </submittedName>
</protein>
<organism evidence="1 2">
    <name type="scientific">Bradyrhizobium sediminis</name>
    <dbReference type="NCBI Taxonomy" id="2840469"/>
    <lineage>
        <taxon>Bacteria</taxon>
        <taxon>Pseudomonadati</taxon>
        <taxon>Pseudomonadota</taxon>
        <taxon>Alphaproteobacteria</taxon>
        <taxon>Hyphomicrobiales</taxon>
        <taxon>Nitrobacteraceae</taxon>
        <taxon>Bradyrhizobium</taxon>
    </lineage>
</organism>
<name>A0A975NH18_9BRAD</name>
<gene>
    <name evidence="1" type="ORF">KMZ29_06990</name>
</gene>
<dbReference type="InterPro" id="IPR025543">
    <property type="entry name" value="Dodecin-like"/>
</dbReference>
<dbReference type="Proteomes" id="UP000680839">
    <property type="component" value="Chromosome"/>
</dbReference>
<dbReference type="PANTHER" id="PTHR39324:SF1">
    <property type="entry name" value="CALCIUM DODECIN"/>
    <property type="match status" value="1"/>
</dbReference>
<dbReference type="PANTHER" id="PTHR39324">
    <property type="entry name" value="CALCIUM DODECIN"/>
    <property type="match status" value="1"/>
</dbReference>
<reference evidence="1" key="1">
    <citation type="submission" date="2021-06" db="EMBL/GenBank/DDBJ databases">
        <title>Bradyrhizobium sp. S2-20-1 Genome sequencing.</title>
        <authorList>
            <person name="Jin L."/>
        </authorList>
    </citation>
    <scope>NUCLEOTIDE SEQUENCE</scope>
    <source>
        <strain evidence="1">S2-20-1</strain>
    </source>
</reference>
<dbReference type="AlphaFoldDB" id="A0A975NH18"/>